<evidence type="ECO:0000256" key="1">
    <source>
        <dbReference type="ARBA" id="ARBA00022705"/>
    </source>
</evidence>
<gene>
    <name evidence="4" type="ORF">SAMN02910350_02500</name>
</gene>
<dbReference type="PANTHER" id="PTHR45295">
    <property type="entry name" value="CHAPERONE PROTEIN DNAJ C76, CHLOROPLASTIC"/>
    <property type="match status" value="1"/>
</dbReference>
<protein>
    <submittedName>
        <fullName evidence="4">DnaJ domain-containing protein</fullName>
    </submittedName>
</protein>
<dbReference type="SMART" id="SM00271">
    <property type="entry name" value="DnaJ"/>
    <property type="match status" value="1"/>
</dbReference>
<dbReference type="Proteomes" id="UP000199428">
    <property type="component" value="Unassembled WGS sequence"/>
</dbReference>
<feature type="compositionally biased region" description="Basic and acidic residues" evidence="2">
    <location>
        <begin position="100"/>
        <end position="110"/>
    </location>
</feature>
<organism evidence="4 5">
    <name type="scientific">Pseudobutyrivibrio xylanivorans</name>
    <dbReference type="NCBI Taxonomy" id="185007"/>
    <lineage>
        <taxon>Bacteria</taxon>
        <taxon>Bacillati</taxon>
        <taxon>Bacillota</taxon>
        <taxon>Clostridia</taxon>
        <taxon>Lachnospirales</taxon>
        <taxon>Lachnospiraceae</taxon>
        <taxon>Pseudobutyrivibrio</taxon>
    </lineage>
</organism>
<dbReference type="PROSITE" id="PS50076">
    <property type="entry name" value="DNAJ_2"/>
    <property type="match status" value="1"/>
</dbReference>
<evidence type="ECO:0000313" key="5">
    <source>
        <dbReference type="Proteomes" id="UP000199428"/>
    </source>
</evidence>
<dbReference type="RefSeq" id="WP_028246298.1">
    <property type="nucleotide sequence ID" value="NZ_FMWK01000016.1"/>
</dbReference>
<dbReference type="Gene3D" id="1.10.287.110">
    <property type="entry name" value="DnaJ domain"/>
    <property type="match status" value="1"/>
</dbReference>
<dbReference type="PRINTS" id="PR00625">
    <property type="entry name" value="JDOMAIN"/>
</dbReference>
<reference evidence="4 5" key="1">
    <citation type="submission" date="2016-10" db="EMBL/GenBank/DDBJ databases">
        <authorList>
            <person name="de Groot N.N."/>
        </authorList>
    </citation>
    <scope>NUCLEOTIDE SEQUENCE [LARGE SCALE GENOMIC DNA]</scope>
    <source>
        <strain evidence="4 5">DSM 10317</strain>
    </source>
</reference>
<dbReference type="CDD" id="cd06257">
    <property type="entry name" value="DnaJ"/>
    <property type="match status" value="1"/>
</dbReference>
<evidence type="ECO:0000313" key="4">
    <source>
        <dbReference type="EMBL" id="SCZ80837.1"/>
    </source>
</evidence>
<name>A0A1G5S3W2_PSEXY</name>
<evidence type="ECO:0000256" key="2">
    <source>
        <dbReference type="SAM" id="MobiDB-lite"/>
    </source>
</evidence>
<keyword evidence="1" id="KW-0235">DNA replication</keyword>
<dbReference type="InterPro" id="IPR036869">
    <property type="entry name" value="J_dom_sf"/>
</dbReference>
<dbReference type="SUPFAM" id="SSF46565">
    <property type="entry name" value="Chaperone J-domain"/>
    <property type="match status" value="1"/>
</dbReference>
<dbReference type="GO" id="GO:0006260">
    <property type="term" value="P:DNA replication"/>
    <property type="evidence" value="ECO:0007669"/>
    <property type="project" value="UniProtKB-KW"/>
</dbReference>
<sequence length="158" mass="17980">MIKTRVEALRVLGLGPDAGEQKIKAAYKDLVKRCHPDVTGMEDATLYNRITEAYQFLMTESRGKVLTHTRVMGKSNTRKPASSADYAAFQKKAAKQKERRKQEFEQKQKDFSAMYEKQEADYKRAMEAIDAIRVARAIESMVWANGLGKNSNNDVNEE</sequence>
<proteinExistence type="predicted"/>
<feature type="domain" description="J" evidence="3">
    <location>
        <begin position="7"/>
        <end position="62"/>
    </location>
</feature>
<dbReference type="EMBL" id="FMWK01000016">
    <property type="protein sequence ID" value="SCZ80837.1"/>
    <property type="molecule type" value="Genomic_DNA"/>
</dbReference>
<feature type="region of interest" description="Disordered" evidence="2">
    <location>
        <begin position="73"/>
        <end position="110"/>
    </location>
</feature>
<dbReference type="Pfam" id="PF00226">
    <property type="entry name" value="DnaJ"/>
    <property type="match status" value="1"/>
</dbReference>
<evidence type="ECO:0000259" key="3">
    <source>
        <dbReference type="PROSITE" id="PS50076"/>
    </source>
</evidence>
<dbReference type="PANTHER" id="PTHR45295:SF3">
    <property type="entry name" value="CHAPERONE DNAJ-DOMAIN SUPERFAMILY PROTEIN"/>
    <property type="match status" value="1"/>
</dbReference>
<accession>A0A1G5S3W2</accession>
<dbReference type="AlphaFoldDB" id="A0A1G5S3W2"/>
<dbReference type="InterPro" id="IPR001623">
    <property type="entry name" value="DnaJ_domain"/>
</dbReference>